<evidence type="ECO:0000313" key="3">
    <source>
        <dbReference type="Proteomes" id="UP000658382"/>
    </source>
</evidence>
<dbReference type="Pfam" id="PF19823">
    <property type="entry name" value="DUF6305"/>
    <property type="match status" value="1"/>
</dbReference>
<reference evidence="2" key="2">
    <citation type="submission" date="2020-09" db="EMBL/GenBank/DDBJ databases">
        <authorList>
            <person name="Sun Q."/>
            <person name="Ohkuma M."/>
        </authorList>
    </citation>
    <scope>NUCLEOTIDE SEQUENCE</scope>
    <source>
        <strain evidence="2">JCM 12580</strain>
    </source>
</reference>
<evidence type="ECO:0000259" key="1">
    <source>
        <dbReference type="Pfam" id="PF19823"/>
    </source>
</evidence>
<gene>
    <name evidence="2" type="ORF">GCM10007063_24620</name>
</gene>
<organism evidence="2 3">
    <name type="scientific">Lentibacillus kapialis</name>
    <dbReference type="NCBI Taxonomy" id="340214"/>
    <lineage>
        <taxon>Bacteria</taxon>
        <taxon>Bacillati</taxon>
        <taxon>Bacillota</taxon>
        <taxon>Bacilli</taxon>
        <taxon>Bacillales</taxon>
        <taxon>Bacillaceae</taxon>
        <taxon>Lentibacillus</taxon>
    </lineage>
</organism>
<keyword evidence="3" id="KW-1185">Reference proteome</keyword>
<dbReference type="AlphaFoldDB" id="A0A917UZN5"/>
<name>A0A917UZN5_9BACI</name>
<dbReference type="InterPro" id="IPR046272">
    <property type="entry name" value="DUF6305"/>
</dbReference>
<dbReference type="RefSeq" id="WP_188633405.1">
    <property type="nucleotide sequence ID" value="NZ_BMNQ01000040.1"/>
</dbReference>
<evidence type="ECO:0000313" key="2">
    <source>
        <dbReference type="EMBL" id="GGK01412.1"/>
    </source>
</evidence>
<feature type="domain" description="DUF6305" evidence="1">
    <location>
        <begin position="44"/>
        <end position="196"/>
    </location>
</feature>
<dbReference type="EMBL" id="BMNQ01000040">
    <property type="protein sequence ID" value="GGK01412.1"/>
    <property type="molecule type" value="Genomic_DNA"/>
</dbReference>
<protein>
    <recommendedName>
        <fullName evidence="1">DUF6305 domain-containing protein</fullName>
    </recommendedName>
</protein>
<accession>A0A917UZN5</accession>
<comment type="caution">
    <text evidence="2">The sequence shown here is derived from an EMBL/GenBank/DDBJ whole genome shotgun (WGS) entry which is preliminary data.</text>
</comment>
<sequence length="197" mass="22108">MIKTFIPVIICFCMAILFSIQSLGTSQSMYVNMYPNLPAPIADEKLLITSAGQAAESSVLLSIAENLNLEADYRPRALSTDLYDYNSVVIMLGFSINGLSQTERSYREELSRITALVAEARATELPIILVNISGKYRNNTQTWKLFEQIAPSADYFIGLKNMKKEAAYVNLIRKHSIPVTLVNKLEDLQTPFNSVFR</sequence>
<proteinExistence type="predicted"/>
<dbReference type="Proteomes" id="UP000658382">
    <property type="component" value="Unassembled WGS sequence"/>
</dbReference>
<reference evidence="2" key="1">
    <citation type="journal article" date="2014" name="Int. J. Syst. Evol. Microbiol.">
        <title>Complete genome sequence of Corynebacterium casei LMG S-19264T (=DSM 44701T), isolated from a smear-ripened cheese.</title>
        <authorList>
            <consortium name="US DOE Joint Genome Institute (JGI-PGF)"/>
            <person name="Walter F."/>
            <person name="Albersmeier A."/>
            <person name="Kalinowski J."/>
            <person name="Ruckert C."/>
        </authorList>
    </citation>
    <scope>NUCLEOTIDE SEQUENCE</scope>
    <source>
        <strain evidence="2">JCM 12580</strain>
    </source>
</reference>